<name>A0A7S3XD99_9CHLO</name>
<evidence type="ECO:0000256" key="1">
    <source>
        <dbReference type="SAM" id="MobiDB-lite"/>
    </source>
</evidence>
<evidence type="ECO:0000313" key="3">
    <source>
        <dbReference type="EMBL" id="CAE0608942.1"/>
    </source>
</evidence>
<dbReference type="InterPro" id="IPR011989">
    <property type="entry name" value="ARM-like"/>
</dbReference>
<feature type="compositionally biased region" description="Polar residues" evidence="1">
    <location>
        <begin position="136"/>
        <end position="151"/>
    </location>
</feature>
<dbReference type="AlphaFoldDB" id="A0A7S3XD99"/>
<accession>A0A7S3XD99</accession>
<dbReference type="SUPFAM" id="SSF48371">
    <property type="entry name" value="ARM repeat"/>
    <property type="match status" value="1"/>
</dbReference>
<dbReference type="Gene3D" id="1.25.10.10">
    <property type="entry name" value="Leucine-rich Repeat Variant"/>
    <property type="match status" value="1"/>
</dbReference>
<protein>
    <recommendedName>
        <fullName evidence="2">DUF4042 domain-containing protein</fullName>
    </recommendedName>
</protein>
<feature type="compositionally biased region" description="Basic and acidic residues" evidence="1">
    <location>
        <begin position="119"/>
        <end position="134"/>
    </location>
</feature>
<sequence>MERGEKGPCDASDALRAWLRATGTHGSEAQVNKAYKEMASTIACAKEVSSACLAWMPVFDGLSDRPRTKTVATTALHNQDARTRIAAANVVEATFSSGGKSAFFAATTKQIPRYILDSENNRDKENHGAGRHAGDGNSSECVQCATSTQLRGENCSPPSPPEKWRPKNATQSSSALSSPSARLGSMFVEMHAVAALAVSQESEDDVLVAHGRWIQAMIKAAPYGRLPPGILKHCLCAIMRRFDRGKDPVHVACTLLACVEAAGKASGGKEDFCSFLHSSNTFQIMLELSKGDENSAVACSALQALQSASACFPSLAFEHSAAVLEIVERSLAASHPSPAQSKFANEALKVVIEMSKACVVAPHDDAVVGARSDHTEISLSSTANLGQKRNCNACLASEHTWENVVPIAQQHRLWQQLVDFTFPLAIRSPATMLHTSAMVGFCTLHEQVFVDLGPCSQNKVVATVTSQLDPSVQPSVRAAACRAMGVLVSFSVFANRLSDITKLLITQLDEEHVSVRIMASWALANLCNALNSGSNPASSIISLEFIEQLADALVAAARGNDKVRANVVRGVGYLVAFYVKLHPAGTSYPPWLPYCFDALLSAVTTGNVKVQWNGCYALGTVLGCSEVLHVLPYAVPSATRILMLLVRDCLNFKIRMHAASALGVPTRREDFAETYPDVLLVLTSALETIDAEDCPSTAFLGGIQHQTTYADIKYKPMLRGQLLSTLLHALSLGTSADMKLVHDTLLRKAETMERFLDTAAALCTTPEIAQGGIEKETASRPVSGLLKHTYTFVDGALPRALVVAAARGLSAMYSSAGQVYQNRVDHFHELACSLNTNDPT</sequence>
<dbReference type="InterPro" id="IPR025283">
    <property type="entry name" value="DUF4042"/>
</dbReference>
<dbReference type="Pfam" id="PF13251">
    <property type="entry name" value="DUF4042"/>
    <property type="match status" value="1"/>
</dbReference>
<dbReference type="EMBL" id="HBIS01003075">
    <property type="protein sequence ID" value="CAE0608942.1"/>
    <property type="molecule type" value="Transcribed_RNA"/>
</dbReference>
<gene>
    <name evidence="3" type="ORF">PSAL00342_LOCUS2761</name>
</gene>
<dbReference type="PANTHER" id="PTHR13366">
    <property type="entry name" value="MALARIA ANTIGEN-RELATED"/>
    <property type="match status" value="1"/>
</dbReference>
<dbReference type="InterPro" id="IPR052107">
    <property type="entry name" value="HEAT6"/>
</dbReference>
<evidence type="ECO:0000259" key="2">
    <source>
        <dbReference type="Pfam" id="PF13251"/>
    </source>
</evidence>
<dbReference type="PANTHER" id="PTHR13366:SF0">
    <property type="entry name" value="HEAT REPEAT-CONTAINING PROTEIN 6"/>
    <property type="match status" value="1"/>
</dbReference>
<dbReference type="InterPro" id="IPR016024">
    <property type="entry name" value="ARM-type_fold"/>
</dbReference>
<feature type="region of interest" description="Disordered" evidence="1">
    <location>
        <begin position="115"/>
        <end position="177"/>
    </location>
</feature>
<proteinExistence type="predicted"/>
<feature type="domain" description="DUF4042" evidence="2">
    <location>
        <begin position="172"/>
        <end position="259"/>
    </location>
</feature>
<organism evidence="3">
    <name type="scientific">Picocystis salinarum</name>
    <dbReference type="NCBI Taxonomy" id="88271"/>
    <lineage>
        <taxon>Eukaryota</taxon>
        <taxon>Viridiplantae</taxon>
        <taxon>Chlorophyta</taxon>
        <taxon>Picocystophyceae</taxon>
        <taxon>Picocystales</taxon>
        <taxon>Picocystaceae</taxon>
        <taxon>Picocystis</taxon>
    </lineage>
</organism>
<reference evidence="3" key="1">
    <citation type="submission" date="2021-01" db="EMBL/GenBank/DDBJ databases">
        <authorList>
            <person name="Corre E."/>
            <person name="Pelletier E."/>
            <person name="Niang G."/>
            <person name="Scheremetjew M."/>
            <person name="Finn R."/>
            <person name="Kale V."/>
            <person name="Holt S."/>
            <person name="Cochrane G."/>
            <person name="Meng A."/>
            <person name="Brown T."/>
            <person name="Cohen L."/>
        </authorList>
    </citation>
    <scope>NUCLEOTIDE SEQUENCE</scope>
    <source>
        <strain evidence="3">CCMP1897</strain>
    </source>
</reference>